<keyword evidence="4" id="KW-1185">Reference proteome</keyword>
<dbReference type="AlphaFoldDB" id="A0AA93DKM3"/>
<gene>
    <name evidence="2" type="ORF">DMB84_018510</name>
    <name evidence="1" type="ORF">DMB85_010870</name>
</gene>
<dbReference type="EMBL" id="QHJS02000079">
    <property type="protein sequence ID" value="RRO13394.1"/>
    <property type="molecule type" value="Genomic_DNA"/>
</dbReference>
<dbReference type="EMBL" id="QHJW02000021">
    <property type="protein sequence ID" value="RRO08474.1"/>
    <property type="molecule type" value="Genomic_DNA"/>
</dbReference>
<protein>
    <recommendedName>
        <fullName evidence="5">Fatty acid hydroxylase domain-containing protein</fullName>
    </recommendedName>
</protein>
<comment type="caution">
    <text evidence="2">The sequence shown here is derived from an EMBL/GenBank/DDBJ whole genome shotgun (WGS) entry which is preliminary data.</text>
</comment>
<name>A0AA93DKM3_9GAMM</name>
<proteinExistence type="predicted"/>
<organism evidence="2 3">
    <name type="scientific">Pectobacterium aquaticum</name>
    <dbReference type="NCBI Taxonomy" id="2204145"/>
    <lineage>
        <taxon>Bacteria</taxon>
        <taxon>Pseudomonadati</taxon>
        <taxon>Pseudomonadota</taxon>
        <taxon>Gammaproteobacteria</taxon>
        <taxon>Enterobacterales</taxon>
        <taxon>Pectobacteriaceae</taxon>
        <taxon>Pectobacterium</taxon>
    </lineage>
</organism>
<accession>A0AA93DKM3</accession>
<evidence type="ECO:0000313" key="1">
    <source>
        <dbReference type="EMBL" id="RRO08474.1"/>
    </source>
</evidence>
<evidence type="ECO:0000313" key="4">
    <source>
        <dbReference type="Proteomes" id="UP000256817"/>
    </source>
</evidence>
<reference evidence="3 4" key="1">
    <citation type="submission" date="2018-11" db="EMBL/GenBank/DDBJ databases">
        <title>Draft genome sequences of proposed Pectobacterium aquaticum sp. nov. isolated in France from fresh water.</title>
        <authorList>
            <person name="Pedron J."/>
            <person name="Barny M.A."/>
        </authorList>
    </citation>
    <scope>NUCLEOTIDE SEQUENCE [LARGE SCALE GENOMIC DNA]</scope>
    <source>
        <strain evidence="2 3">A127-S21-F16</strain>
        <strain evidence="1 4">A35-S23-M15</strain>
    </source>
</reference>
<evidence type="ECO:0000313" key="2">
    <source>
        <dbReference type="EMBL" id="RRO13394.1"/>
    </source>
</evidence>
<evidence type="ECO:0008006" key="5">
    <source>
        <dbReference type="Google" id="ProtNLM"/>
    </source>
</evidence>
<dbReference type="Proteomes" id="UP000256817">
    <property type="component" value="Unassembled WGS sequence"/>
</dbReference>
<dbReference type="Proteomes" id="UP000256540">
    <property type="component" value="Unassembled WGS sequence"/>
</dbReference>
<sequence length="60" mass="7099">MRDFPSVPFICSALGWHHTFGMLWAVHVVHHSGEHFNLWGRIGQRGRFIRHRTMVYLLIS</sequence>
<evidence type="ECO:0000313" key="3">
    <source>
        <dbReference type="Proteomes" id="UP000256540"/>
    </source>
</evidence>